<comment type="caution">
    <text evidence="1">The sequence shown here is derived from an EMBL/GenBank/DDBJ whole genome shotgun (WGS) entry which is preliminary data.</text>
</comment>
<organism evidence="1 2">
    <name type="scientific">Pyropia yezoensis</name>
    <name type="common">Susabi-nori</name>
    <name type="synonym">Porphyra yezoensis</name>
    <dbReference type="NCBI Taxonomy" id="2788"/>
    <lineage>
        <taxon>Eukaryota</taxon>
        <taxon>Rhodophyta</taxon>
        <taxon>Bangiophyceae</taxon>
        <taxon>Bangiales</taxon>
        <taxon>Bangiaceae</taxon>
        <taxon>Pyropia</taxon>
    </lineage>
</organism>
<evidence type="ECO:0000313" key="2">
    <source>
        <dbReference type="Proteomes" id="UP000798662"/>
    </source>
</evidence>
<keyword evidence="2" id="KW-1185">Reference proteome</keyword>
<reference evidence="1" key="1">
    <citation type="submission" date="2019-11" db="EMBL/GenBank/DDBJ databases">
        <title>Nori genome reveals adaptations in red seaweeds to the harsh intertidal environment.</title>
        <authorList>
            <person name="Wang D."/>
            <person name="Mao Y."/>
        </authorList>
    </citation>
    <scope>NUCLEOTIDE SEQUENCE</scope>
    <source>
        <tissue evidence="1">Gametophyte</tissue>
    </source>
</reference>
<dbReference type="EMBL" id="CM020618">
    <property type="protein sequence ID" value="KAK1862275.1"/>
    <property type="molecule type" value="Genomic_DNA"/>
</dbReference>
<protein>
    <submittedName>
        <fullName evidence="1">Uncharacterized protein</fullName>
    </submittedName>
</protein>
<accession>A0ACC3BWG4</accession>
<evidence type="ECO:0000313" key="1">
    <source>
        <dbReference type="EMBL" id="KAK1862275.1"/>
    </source>
</evidence>
<gene>
    <name evidence="1" type="ORF">I4F81_004849</name>
</gene>
<proteinExistence type="predicted"/>
<sequence length="197" mass="21750">MAAGGTGRVAPHPLPLHPIMPDGKRGNRPLTGNRPSPLTQRHPATPTPTTTPTRTWSRSAFLTHPPLTVCSERGSCREGRWGGGVGYRHRPWRAGRRAGVTTPPAAARPLEFAATPEPPRPRVPRLARHLATAWRPPPPAWVAWSSPVPTHTPPPRSATVHVEHNLLWVVRSGRPPRRATAIERHGRRGARRRAERR</sequence>
<dbReference type="Proteomes" id="UP000798662">
    <property type="component" value="Chromosome 1"/>
</dbReference>
<name>A0ACC3BWG4_PYRYE</name>